<sequence>MAADIAESAVAAGNAGTRGPAFRVVRIPVMVRSPFIWGAPRGHTERAWSITCGDGRAIRPGTRAGRPWGVPRGMGRPERVPAAHRRSLRWRGRRDAAQRRIKSAAPRRWGGCEAATGWAADPVFRAGMRIGRRLPRAGSAACVYPGVHGAGDAEGTGTESAAGRPSACCGADPAGCRGVRRQGMRKRPRAWDRSRSPSCALLLRSVSHFHFLTQTFIRKSGLPPISAGVRCVKAGQWEVSGTRRGTRARSHTGTSRHLWQGGQ</sequence>
<dbReference type="AlphaFoldDB" id="D6Y9Q1"/>
<dbReference type="KEGG" id="tbi:Tbis_3392"/>
<reference evidence="2 3" key="1">
    <citation type="submission" date="2010-01" db="EMBL/GenBank/DDBJ databases">
        <title>The complete genome of Thermobispora bispora DSM 43833.</title>
        <authorList>
            <consortium name="US DOE Joint Genome Institute (JGI-PGF)"/>
            <person name="Lucas S."/>
            <person name="Copeland A."/>
            <person name="Lapidus A."/>
            <person name="Glavina del Rio T."/>
            <person name="Dalin E."/>
            <person name="Tice H."/>
            <person name="Bruce D."/>
            <person name="Goodwin L."/>
            <person name="Pitluck S."/>
            <person name="Kyrpides N."/>
            <person name="Mavromatis K."/>
            <person name="Ivanova N."/>
            <person name="Mikhailova N."/>
            <person name="Chertkov O."/>
            <person name="Brettin T."/>
            <person name="Detter J.C."/>
            <person name="Han C."/>
            <person name="Larimer F."/>
            <person name="Land M."/>
            <person name="Hauser L."/>
            <person name="Markowitz V."/>
            <person name="Cheng J.-F."/>
            <person name="Hugenholtz P."/>
            <person name="Woyke T."/>
            <person name="Wu D."/>
            <person name="Jando M."/>
            <person name="Schneider S."/>
            <person name="Klenk H.-P."/>
            <person name="Eisen J.A."/>
        </authorList>
    </citation>
    <scope>NUCLEOTIDE SEQUENCE [LARGE SCALE GENOMIC DNA]</scope>
    <source>
        <strain evidence="3">ATCC 19993 / DSM 43833 / CBS 139.67 / JCM 10125 / KCTC 9307 / NBRC 14880 / R51</strain>
    </source>
</reference>
<evidence type="ECO:0000313" key="3">
    <source>
        <dbReference type="Proteomes" id="UP000006640"/>
    </source>
</evidence>
<keyword evidence="3" id="KW-1185">Reference proteome</keyword>
<dbReference type="EMBL" id="CP001874">
    <property type="protein sequence ID" value="ADG90082.1"/>
    <property type="molecule type" value="Genomic_DNA"/>
</dbReference>
<feature type="region of interest" description="Disordered" evidence="1">
    <location>
        <begin position="59"/>
        <end position="86"/>
    </location>
</feature>
<organism evidence="2 3">
    <name type="scientific">Thermobispora bispora (strain ATCC 19993 / DSM 43833 / CBS 139.67 / JCM 10125 / KCTC 9307 / NBRC 14880 / R51)</name>
    <dbReference type="NCBI Taxonomy" id="469371"/>
    <lineage>
        <taxon>Bacteria</taxon>
        <taxon>Bacillati</taxon>
        <taxon>Actinomycetota</taxon>
        <taxon>Actinomycetes</taxon>
        <taxon>Streptosporangiales</taxon>
        <taxon>Streptosporangiaceae</taxon>
        <taxon>Thermobispora</taxon>
    </lineage>
</organism>
<proteinExistence type="predicted"/>
<evidence type="ECO:0000256" key="1">
    <source>
        <dbReference type="SAM" id="MobiDB-lite"/>
    </source>
</evidence>
<name>D6Y9Q1_THEBD</name>
<dbReference type="STRING" id="469371.Tbis_3392"/>
<protein>
    <submittedName>
        <fullName evidence="2">Uncharacterized protein</fullName>
    </submittedName>
</protein>
<dbReference type="HOGENOM" id="CLU_1057420_0_0_11"/>
<feature type="region of interest" description="Disordered" evidence="1">
    <location>
        <begin position="241"/>
        <end position="263"/>
    </location>
</feature>
<accession>D6Y9Q1</accession>
<gene>
    <name evidence="2" type="ordered locus">Tbis_3392</name>
</gene>
<dbReference type="Proteomes" id="UP000006640">
    <property type="component" value="Chromosome"/>
</dbReference>
<evidence type="ECO:0000313" key="2">
    <source>
        <dbReference type="EMBL" id="ADG90082.1"/>
    </source>
</evidence>